<gene>
    <name evidence="2" type="ORF">ASPFODRAFT_276732</name>
</gene>
<protein>
    <submittedName>
        <fullName evidence="2">Uncharacterized protein</fullName>
    </submittedName>
</protein>
<sequence length="93" mass="10280">MLMNRGNTSVQVLWATSLPNQTSSSPVCLGRAERLENDIDNSTIPRDDPGSGYKRTKIHSIVLYESLATRNRAQTIPSTDSLVPRCQVHSDLP</sequence>
<evidence type="ECO:0000313" key="3">
    <source>
        <dbReference type="Proteomes" id="UP000184063"/>
    </source>
</evidence>
<evidence type="ECO:0000256" key="1">
    <source>
        <dbReference type="SAM" id="MobiDB-lite"/>
    </source>
</evidence>
<evidence type="ECO:0000313" key="2">
    <source>
        <dbReference type="EMBL" id="OJZ92771.1"/>
    </source>
</evidence>
<accession>A0A1M3U187</accession>
<dbReference type="AlphaFoldDB" id="A0A1M3U187"/>
<name>A0A1M3U187_ASPLC</name>
<reference evidence="3" key="1">
    <citation type="journal article" date="2017" name="Genome Biol.">
        <title>Comparative genomics reveals high biological diversity and specific adaptations in the industrially and medically important fungal genus Aspergillus.</title>
        <authorList>
            <person name="de Vries R.P."/>
            <person name="Riley R."/>
            <person name="Wiebenga A."/>
            <person name="Aguilar-Osorio G."/>
            <person name="Amillis S."/>
            <person name="Uchima C.A."/>
            <person name="Anderluh G."/>
            <person name="Asadollahi M."/>
            <person name="Askin M."/>
            <person name="Barry K."/>
            <person name="Battaglia E."/>
            <person name="Bayram O."/>
            <person name="Benocci T."/>
            <person name="Braus-Stromeyer S.A."/>
            <person name="Caldana C."/>
            <person name="Canovas D."/>
            <person name="Cerqueira G.C."/>
            <person name="Chen F."/>
            <person name="Chen W."/>
            <person name="Choi C."/>
            <person name="Clum A."/>
            <person name="Dos Santos R.A."/>
            <person name="Damasio A.R."/>
            <person name="Diallinas G."/>
            <person name="Emri T."/>
            <person name="Fekete E."/>
            <person name="Flipphi M."/>
            <person name="Freyberg S."/>
            <person name="Gallo A."/>
            <person name="Gournas C."/>
            <person name="Habgood R."/>
            <person name="Hainaut M."/>
            <person name="Harispe M.L."/>
            <person name="Henrissat B."/>
            <person name="Hilden K.S."/>
            <person name="Hope R."/>
            <person name="Hossain A."/>
            <person name="Karabika E."/>
            <person name="Karaffa L."/>
            <person name="Karanyi Z."/>
            <person name="Krasevec N."/>
            <person name="Kuo A."/>
            <person name="Kusch H."/>
            <person name="LaButti K."/>
            <person name="Lagendijk E.L."/>
            <person name="Lapidus A."/>
            <person name="Levasseur A."/>
            <person name="Lindquist E."/>
            <person name="Lipzen A."/>
            <person name="Logrieco A.F."/>
            <person name="MacCabe A."/>
            <person name="Maekelae M.R."/>
            <person name="Malavazi I."/>
            <person name="Melin P."/>
            <person name="Meyer V."/>
            <person name="Mielnichuk N."/>
            <person name="Miskei M."/>
            <person name="Molnar A.P."/>
            <person name="Mule G."/>
            <person name="Ngan C.Y."/>
            <person name="Orejas M."/>
            <person name="Orosz E."/>
            <person name="Ouedraogo J.P."/>
            <person name="Overkamp K.M."/>
            <person name="Park H.-S."/>
            <person name="Perrone G."/>
            <person name="Piumi F."/>
            <person name="Punt P.J."/>
            <person name="Ram A.F."/>
            <person name="Ramon A."/>
            <person name="Rauscher S."/>
            <person name="Record E."/>
            <person name="Riano-Pachon D.M."/>
            <person name="Robert V."/>
            <person name="Roehrig J."/>
            <person name="Ruller R."/>
            <person name="Salamov A."/>
            <person name="Salih N.S."/>
            <person name="Samson R.A."/>
            <person name="Sandor E."/>
            <person name="Sanguinetti M."/>
            <person name="Schuetze T."/>
            <person name="Sepcic K."/>
            <person name="Shelest E."/>
            <person name="Sherlock G."/>
            <person name="Sophianopoulou V."/>
            <person name="Squina F.M."/>
            <person name="Sun H."/>
            <person name="Susca A."/>
            <person name="Todd R.B."/>
            <person name="Tsang A."/>
            <person name="Unkles S.E."/>
            <person name="van de Wiele N."/>
            <person name="van Rossen-Uffink D."/>
            <person name="Oliveira J.V."/>
            <person name="Vesth T.C."/>
            <person name="Visser J."/>
            <person name="Yu J.-H."/>
            <person name="Zhou M."/>
            <person name="Andersen M.R."/>
            <person name="Archer D.B."/>
            <person name="Baker S.E."/>
            <person name="Benoit I."/>
            <person name="Brakhage A.A."/>
            <person name="Braus G.H."/>
            <person name="Fischer R."/>
            <person name="Frisvad J.C."/>
            <person name="Goldman G.H."/>
            <person name="Houbraken J."/>
            <person name="Oakley B."/>
            <person name="Pocsi I."/>
            <person name="Scazzocchio C."/>
            <person name="Seiboth B."/>
            <person name="vanKuyk P.A."/>
            <person name="Wortman J."/>
            <person name="Dyer P.S."/>
            <person name="Grigoriev I.V."/>
        </authorList>
    </citation>
    <scope>NUCLEOTIDE SEQUENCE [LARGE SCALE GENOMIC DNA]</scope>
    <source>
        <strain evidence="3">CBS 106.47</strain>
    </source>
</reference>
<organism evidence="2 3">
    <name type="scientific">Aspergillus luchuensis (strain CBS 106.47)</name>
    <dbReference type="NCBI Taxonomy" id="1137211"/>
    <lineage>
        <taxon>Eukaryota</taxon>
        <taxon>Fungi</taxon>
        <taxon>Dikarya</taxon>
        <taxon>Ascomycota</taxon>
        <taxon>Pezizomycotina</taxon>
        <taxon>Eurotiomycetes</taxon>
        <taxon>Eurotiomycetidae</taxon>
        <taxon>Eurotiales</taxon>
        <taxon>Aspergillaceae</taxon>
        <taxon>Aspergillus</taxon>
        <taxon>Aspergillus subgen. Circumdati</taxon>
    </lineage>
</organism>
<proteinExistence type="predicted"/>
<dbReference type="EMBL" id="KV878236">
    <property type="protein sequence ID" value="OJZ92771.1"/>
    <property type="molecule type" value="Genomic_DNA"/>
</dbReference>
<dbReference type="VEuPathDB" id="FungiDB:ASPFODRAFT_276732"/>
<dbReference type="Proteomes" id="UP000184063">
    <property type="component" value="Unassembled WGS sequence"/>
</dbReference>
<feature type="region of interest" description="Disordered" evidence="1">
    <location>
        <begin position="74"/>
        <end position="93"/>
    </location>
</feature>